<dbReference type="GeneID" id="10228688"/>
<reference evidence="4 5" key="1">
    <citation type="journal article" date="2011" name="MBio">
        <title>Evidence of a dominant lineage of Vibrio cholerae-specific lytic bacteriophages shed by cholera patients over a 10-year period in Dhaka, Bangladesh.</title>
        <authorList>
            <person name="Seed K.D."/>
            <person name="Bodi K.L."/>
            <person name="Kropinski A.M."/>
            <person name="Ackermann H.W."/>
            <person name="Calderwood S.B."/>
            <person name="Qadri F."/>
            <person name="Camilli A."/>
        </authorList>
    </citation>
    <scope>NUCLEOTIDE SEQUENCE [LARGE SCALE GENOMIC DNA]</scope>
</reference>
<dbReference type="EMBL" id="HQ641347">
    <property type="protein sequence ID" value="ADX88025.1"/>
    <property type="molecule type" value="Genomic_DNA"/>
</dbReference>
<dbReference type="Gene3D" id="1.10.101.10">
    <property type="entry name" value="PGBD-like superfamily/PGBD"/>
    <property type="match status" value="1"/>
</dbReference>
<gene>
    <name evidence="4" type="primary">ORF207</name>
</gene>
<protein>
    <submittedName>
        <fullName evidence="4">Putative Gp5 baseplate hub subunit and tail lysozyme</fullName>
    </submittedName>
</protein>
<feature type="domain" description="Peptidoglycan binding-like" evidence="2">
    <location>
        <begin position="8"/>
        <end position="65"/>
    </location>
</feature>
<dbReference type="Gene3D" id="3.90.1720.10">
    <property type="entry name" value="endopeptidase domain like (from Nostoc punctiforme)"/>
    <property type="match status" value="1"/>
</dbReference>
<evidence type="ECO:0000259" key="2">
    <source>
        <dbReference type="Pfam" id="PF01471"/>
    </source>
</evidence>
<organism evidence="4 5">
    <name type="scientific">Vibrio phage ICP1</name>
    <dbReference type="NCBI Taxonomy" id="979525"/>
    <lineage>
        <taxon>Viruses</taxon>
        <taxon>Duplodnaviria</taxon>
        <taxon>Heunggongvirae</taxon>
        <taxon>Uroviricota</taxon>
        <taxon>Caudoviricetes</taxon>
        <taxon>Mohonavirus</taxon>
        <taxon>Mohonavirus ICP1</taxon>
    </lineage>
</organism>
<dbReference type="SUPFAM" id="SSF54001">
    <property type="entry name" value="Cysteine proteinases"/>
    <property type="match status" value="1"/>
</dbReference>
<dbReference type="NCBIfam" id="TIGR02594">
    <property type="entry name" value="TIGR02594 family protein"/>
    <property type="match status" value="1"/>
</dbReference>
<dbReference type="RefSeq" id="YP_004251150.1">
    <property type="nucleotide sequence ID" value="NC_015157.1"/>
</dbReference>
<keyword evidence="5" id="KW-1185">Reference proteome</keyword>
<dbReference type="InterPro" id="IPR038765">
    <property type="entry name" value="Papain-like_cys_pep_sf"/>
</dbReference>
<name>F1D1N1_9CAUD</name>
<dbReference type="Pfam" id="PF05257">
    <property type="entry name" value="CHAP"/>
    <property type="match status" value="1"/>
</dbReference>
<dbReference type="InterPro" id="IPR036365">
    <property type="entry name" value="PGBD-like_sf"/>
</dbReference>
<dbReference type="OrthoDB" id="21353at10239"/>
<feature type="domain" description="Peptidase C51" evidence="3">
    <location>
        <begin position="120"/>
        <end position="196"/>
    </location>
</feature>
<evidence type="ECO:0000256" key="1">
    <source>
        <dbReference type="ARBA" id="ARBA00022529"/>
    </source>
</evidence>
<dbReference type="Proteomes" id="UP000007502">
    <property type="component" value="Segment"/>
</dbReference>
<dbReference type="Pfam" id="PF01471">
    <property type="entry name" value="PG_binding_1"/>
    <property type="match status" value="1"/>
</dbReference>
<dbReference type="InterPro" id="IPR013423">
    <property type="entry name" value="CHP02594"/>
</dbReference>
<dbReference type="InterPro" id="IPR002477">
    <property type="entry name" value="Peptidoglycan-bd-like"/>
</dbReference>
<dbReference type="SUPFAM" id="SSF47090">
    <property type="entry name" value="PGBD-like"/>
    <property type="match status" value="1"/>
</dbReference>
<dbReference type="InterPro" id="IPR036366">
    <property type="entry name" value="PGBDSf"/>
</dbReference>
<dbReference type="GO" id="GO:0001897">
    <property type="term" value="P:symbiont-mediated cytolysis of host cell"/>
    <property type="evidence" value="ECO:0007669"/>
    <property type="project" value="UniProtKB-ARBA"/>
</dbReference>
<evidence type="ECO:0000259" key="3">
    <source>
        <dbReference type="Pfam" id="PF05257"/>
    </source>
</evidence>
<sequence length="238" mass="26105">MILKRGSSGADVKNMQEYLTALGYDTKGVEGTFEGGTESAVKAFQKDMSFTVVDGIIGNQTAKHLVDMYYGKVVPFGYVTNTPWVSEAIEDYFVSEIKGEKHNPRVVQYFKDAHSSWFTDDETPWCAAAVSSWLERAGIRSVRSARARDHINFGTKLLEPRFGAIVVLERGANSGHVGFVNGVTADGKQIKVLGGNQSDSVNERMFQVTRVLGYRQPEGFVLPPCPIVGKGELSKSEA</sequence>
<accession>F1D1N1</accession>
<proteinExistence type="predicted"/>
<dbReference type="KEGG" id="vg:10228688"/>
<evidence type="ECO:0000313" key="4">
    <source>
        <dbReference type="EMBL" id="ADX88025.1"/>
    </source>
</evidence>
<evidence type="ECO:0000313" key="5">
    <source>
        <dbReference type="Proteomes" id="UP000007502"/>
    </source>
</evidence>
<keyword evidence="1" id="KW-0929">Antimicrobial</keyword>
<dbReference type="InterPro" id="IPR007921">
    <property type="entry name" value="CHAP_dom"/>
</dbReference>